<keyword evidence="6 7" id="KW-0472">Membrane</keyword>
<evidence type="ECO:0000256" key="4">
    <source>
        <dbReference type="ARBA" id="ARBA00022692"/>
    </source>
</evidence>
<evidence type="ECO:0000256" key="1">
    <source>
        <dbReference type="ARBA" id="ARBA00004651"/>
    </source>
</evidence>
<keyword evidence="2 7" id="KW-0813">Transport</keyword>
<organism evidence="10 11">
    <name type="scientific">Candidatus Desulfosporosinus infrequens</name>
    <dbReference type="NCBI Taxonomy" id="2043169"/>
    <lineage>
        <taxon>Bacteria</taxon>
        <taxon>Bacillati</taxon>
        <taxon>Bacillota</taxon>
        <taxon>Clostridia</taxon>
        <taxon>Eubacteriales</taxon>
        <taxon>Desulfitobacteriaceae</taxon>
        <taxon>Desulfosporosinus</taxon>
    </lineage>
</organism>
<feature type="domain" description="ABC transmembrane type-1" evidence="9">
    <location>
        <begin position="101"/>
        <end position="290"/>
    </location>
</feature>
<dbReference type="Gene3D" id="1.10.3720.10">
    <property type="entry name" value="MetI-like"/>
    <property type="match status" value="1"/>
</dbReference>
<dbReference type="Pfam" id="PF00528">
    <property type="entry name" value="BPD_transp_1"/>
    <property type="match status" value="1"/>
</dbReference>
<sequence length="303" mass="33367">MSLDSDSFSPLPKATKAEGINRSSTTWRQDACKRFRLNPLAMGGLIILSLIIIFAIMGPSLSHFDYRSNDLQLTLLPPNWVHPFGTDELGRDIMTRTMYGARISLLIGFGSVLINLTIGIFYGGISGYLGGRIDNLMQRLIDIIFSIPDLLYVILLMVTLGAGLQNIFIVLGIVNWVPMARIVRGQILALREQDFVLAARALGASTSRILMKHLVPNSIGQIIVIATLQIPAAIFMESFLSFIGLGVQAPLVSLGYMVSEGRVDIPSYPFVLFFPAIIIAILMLAFNFMGDGLRDAFDPKMRK</sequence>
<dbReference type="InterPro" id="IPR050366">
    <property type="entry name" value="BP-dependent_transpt_permease"/>
</dbReference>
<evidence type="ECO:0000256" key="5">
    <source>
        <dbReference type="ARBA" id="ARBA00022989"/>
    </source>
</evidence>
<dbReference type="PANTHER" id="PTHR43386:SF22">
    <property type="entry name" value="OLIGOPEPTIDE TRANSPORT SYSTEM PERMEASE PROTEIN OPPC"/>
    <property type="match status" value="1"/>
</dbReference>
<dbReference type="Pfam" id="PF12911">
    <property type="entry name" value="OppC_N"/>
    <property type="match status" value="1"/>
</dbReference>
<evidence type="ECO:0000259" key="9">
    <source>
        <dbReference type="PROSITE" id="PS50928"/>
    </source>
</evidence>
<dbReference type="PANTHER" id="PTHR43386">
    <property type="entry name" value="OLIGOPEPTIDE TRANSPORT SYSTEM PERMEASE PROTEIN APPC"/>
    <property type="match status" value="1"/>
</dbReference>
<dbReference type="EMBL" id="OMOF01000945">
    <property type="protein sequence ID" value="SPF56780.1"/>
    <property type="molecule type" value="Genomic_DNA"/>
</dbReference>
<comment type="subcellular location">
    <subcellularLocation>
        <location evidence="1 7">Cell membrane</location>
        <topology evidence="1 7">Multi-pass membrane protein</topology>
    </subcellularLocation>
</comment>
<evidence type="ECO:0000256" key="8">
    <source>
        <dbReference type="SAM" id="MobiDB-lite"/>
    </source>
</evidence>
<feature type="transmembrane region" description="Helical" evidence="7">
    <location>
        <begin position="150"/>
        <end position="177"/>
    </location>
</feature>
<name>A0A2U3LXX9_9FIRM</name>
<dbReference type="Proteomes" id="UP000238916">
    <property type="component" value="Unassembled WGS sequence"/>
</dbReference>
<dbReference type="PROSITE" id="PS50928">
    <property type="entry name" value="ABC_TM1"/>
    <property type="match status" value="1"/>
</dbReference>
<dbReference type="InterPro" id="IPR000515">
    <property type="entry name" value="MetI-like"/>
</dbReference>
<gene>
    <name evidence="10" type="primary">oppC</name>
    <name evidence="10" type="ORF">SBF1_950058</name>
</gene>
<keyword evidence="3" id="KW-1003">Cell membrane</keyword>
<feature type="transmembrane region" description="Helical" evidence="7">
    <location>
        <begin position="103"/>
        <end position="130"/>
    </location>
</feature>
<dbReference type="AlphaFoldDB" id="A0A2U3LXX9"/>
<evidence type="ECO:0000256" key="2">
    <source>
        <dbReference type="ARBA" id="ARBA00022448"/>
    </source>
</evidence>
<accession>A0A2U3LXX9</accession>
<evidence type="ECO:0000256" key="7">
    <source>
        <dbReference type="RuleBase" id="RU363032"/>
    </source>
</evidence>
<dbReference type="GO" id="GO:0055085">
    <property type="term" value="P:transmembrane transport"/>
    <property type="evidence" value="ECO:0007669"/>
    <property type="project" value="InterPro"/>
</dbReference>
<evidence type="ECO:0000256" key="6">
    <source>
        <dbReference type="ARBA" id="ARBA00023136"/>
    </source>
</evidence>
<dbReference type="GO" id="GO:0005886">
    <property type="term" value="C:plasma membrane"/>
    <property type="evidence" value="ECO:0007669"/>
    <property type="project" value="UniProtKB-SubCell"/>
</dbReference>
<dbReference type="InterPro" id="IPR025966">
    <property type="entry name" value="OppC_N"/>
</dbReference>
<evidence type="ECO:0000256" key="3">
    <source>
        <dbReference type="ARBA" id="ARBA00022475"/>
    </source>
</evidence>
<feature type="region of interest" description="Disordered" evidence="8">
    <location>
        <begin position="1"/>
        <end position="22"/>
    </location>
</feature>
<keyword evidence="4 7" id="KW-0812">Transmembrane</keyword>
<dbReference type="SUPFAM" id="SSF161098">
    <property type="entry name" value="MetI-like"/>
    <property type="match status" value="1"/>
</dbReference>
<evidence type="ECO:0000313" key="10">
    <source>
        <dbReference type="EMBL" id="SPF56780.1"/>
    </source>
</evidence>
<evidence type="ECO:0000313" key="11">
    <source>
        <dbReference type="Proteomes" id="UP000238916"/>
    </source>
</evidence>
<feature type="transmembrane region" description="Helical" evidence="7">
    <location>
        <begin position="214"/>
        <end position="234"/>
    </location>
</feature>
<feature type="transmembrane region" description="Helical" evidence="7">
    <location>
        <begin position="40"/>
        <end position="58"/>
    </location>
</feature>
<keyword evidence="5 7" id="KW-1133">Transmembrane helix</keyword>
<comment type="similarity">
    <text evidence="7">Belongs to the binding-protein-dependent transport system permease family.</text>
</comment>
<dbReference type="InterPro" id="IPR035906">
    <property type="entry name" value="MetI-like_sf"/>
</dbReference>
<reference evidence="11" key="1">
    <citation type="submission" date="2018-02" db="EMBL/GenBank/DDBJ databases">
        <authorList>
            <person name="Hausmann B."/>
        </authorList>
    </citation>
    <scope>NUCLEOTIDE SEQUENCE [LARGE SCALE GENOMIC DNA]</scope>
    <source>
        <strain evidence="11">Peat soil MAG SbF1</strain>
    </source>
</reference>
<feature type="transmembrane region" description="Helical" evidence="7">
    <location>
        <begin position="270"/>
        <end position="289"/>
    </location>
</feature>
<protein>
    <submittedName>
        <fullName evidence="10">Oligopeptide transporter subunit membrane component of ABC superfamily</fullName>
    </submittedName>
</protein>
<dbReference type="CDD" id="cd06261">
    <property type="entry name" value="TM_PBP2"/>
    <property type="match status" value="1"/>
</dbReference>
<proteinExistence type="inferred from homology"/>